<dbReference type="GeneID" id="37619904"/>
<accession>A0A1W5YSH0</accession>
<keyword evidence="4" id="KW-0808">Transferase</keyword>
<evidence type="ECO:0000256" key="15">
    <source>
        <dbReference type="ARBA" id="ARBA00046883"/>
    </source>
</evidence>
<keyword evidence="11" id="KW-0378">Hydrolase</keyword>
<keyword evidence="12" id="KW-0190">Covalent protein-DNA linkage</keyword>
<dbReference type="InterPro" id="IPR000605">
    <property type="entry name" value="Helicase_SF3_ssDNA/RNA_vir"/>
</dbReference>
<evidence type="ECO:0000256" key="3">
    <source>
        <dbReference type="ARBA" id="ARBA00006649"/>
    </source>
</evidence>
<keyword evidence="8" id="KW-0479">Metal-binding</keyword>
<evidence type="ECO:0000256" key="10">
    <source>
        <dbReference type="ARBA" id="ARBA00022759"/>
    </source>
</evidence>
<keyword evidence="14" id="KW-0511">Multifunctional enzyme</keyword>
<keyword evidence="10" id="KW-0255">Endonuclease</keyword>
<comment type="catalytic activity">
    <reaction evidence="16">
        <text>ATP + H2O = ADP + phosphate + H(+)</text>
        <dbReference type="Rhea" id="RHEA:13065"/>
        <dbReference type="ChEBI" id="CHEBI:15377"/>
        <dbReference type="ChEBI" id="CHEBI:15378"/>
        <dbReference type="ChEBI" id="CHEBI:30616"/>
        <dbReference type="ChEBI" id="CHEBI:43474"/>
        <dbReference type="ChEBI" id="CHEBI:456216"/>
    </reaction>
</comment>
<dbReference type="GO" id="GO:0003724">
    <property type="term" value="F:RNA helicase activity"/>
    <property type="evidence" value="ECO:0007669"/>
    <property type="project" value="InterPro"/>
</dbReference>
<dbReference type="RefSeq" id="YP_009508446.1">
    <property type="nucleotide sequence ID" value="NC_038998.1"/>
</dbReference>
<dbReference type="Proteomes" id="UP000240834">
    <property type="component" value="Segment"/>
</dbReference>
<comment type="subunit">
    <text evidence="15">Homooligomer. Rep binds to repeated DNA motifs (iterons).</text>
</comment>
<keyword evidence="5" id="KW-0548">Nucleotidyltransferase</keyword>
<dbReference type="Pfam" id="PF00910">
    <property type="entry name" value="RNA_helicase"/>
    <property type="match status" value="1"/>
</dbReference>
<dbReference type="GO" id="GO:0006260">
    <property type="term" value="P:DNA replication"/>
    <property type="evidence" value="ECO:0007669"/>
    <property type="project" value="UniProtKB-KW"/>
</dbReference>
<evidence type="ECO:0000256" key="11">
    <source>
        <dbReference type="ARBA" id="ARBA00022801"/>
    </source>
</evidence>
<reference evidence="19 20" key="1">
    <citation type="journal article" date="2017" name="Virus Res.">
        <title>Identification of a Nanovirus-Alphasatellite Complex in Sophora alopecuroides.</title>
        <authorList>
            <person name="Heydarnejad J."/>
            <person name="Kamali M."/>
            <person name="Massumi H."/>
            <person name="Kvarnheden A."/>
            <person name="Male M.F."/>
            <person name="Kraberger S."/>
            <person name="Stainton D."/>
            <person name="Martin D.P."/>
            <person name="Varsani A."/>
        </authorList>
    </citation>
    <scope>NUCLEOTIDE SEQUENCE [LARGE SCALE GENOMIC DNA]</scope>
    <source>
        <strain evidence="19">Ta1</strain>
    </source>
</reference>
<evidence type="ECO:0000256" key="5">
    <source>
        <dbReference type="ARBA" id="ARBA00022695"/>
    </source>
</evidence>
<dbReference type="EMBL" id="KX534400">
    <property type="protein sequence ID" value="ARI50291.1"/>
    <property type="molecule type" value="Genomic_DNA"/>
</dbReference>
<dbReference type="Pfam" id="PF02407">
    <property type="entry name" value="Viral_Rep"/>
    <property type="match status" value="1"/>
</dbReference>
<keyword evidence="6" id="KW-0235">DNA replication</keyword>
<evidence type="ECO:0000259" key="18">
    <source>
        <dbReference type="PROSITE" id="PS52020"/>
    </source>
</evidence>
<organism evidence="19 20">
    <name type="scientific">Sophora alopecuroides yellow stunt alphasatellite 7a</name>
    <dbReference type="NCBI Taxonomy" id="1980168"/>
    <lineage>
        <taxon>Viruses</taxon>
        <taxon>Viruses incertae sedis</taxon>
        <taxon>Alphasatellitidae</taxon>
        <taxon>Nanoalphasatellitinae</taxon>
        <taxon>Sophoyesatellite</taxon>
        <taxon>Sophoyesatellite sophira</taxon>
    </lineage>
</organism>
<evidence type="ECO:0000256" key="7">
    <source>
        <dbReference type="ARBA" id="ARBA00022722"/>
    </source>
</evidence>
<proteinExistence type="inferred from homology"/>
<keyword evidence="9" id="KW-0547">Nucleotide-binding</keyword>
<dbReference type="KEGG" id="vg:37619904"/>
<evidence type="ECO:0000256" key="6">
    <source>
        <dbReference type="ARBA" id="ARBA00022705"/>
    </source>
</evidence>
<evidence type="ECO:0000256" key="13">
    <source>
        <dbReference type="ARBA" id="ARBA00023125"/>
    </source>
</evidence>
<evidence type="ECO:0000256" key="4">
    <source>
        <dbReference type="ARBA" id="ARBA00022679"/>
    </source>
</evidence>
<feature type="domain" description="CRESS-DNA virus Rep endonuclease" evidence="18">
    <location>
        <begin position="3"/>
        <end position="98"/>
    </location>
</feature>
<name>A0A1W5YSH0_9VIRU</name>
<evidence type="ECO:0000256" key="14">
    <source>
        <dbReference type="ARBA" id="ARBA00023268"/>
    </source>
</evidence>
<evidence type="ECO:0000256" key="9">
    <source>
        <dbReference type="ARBA" id="ARBA00022741"/>
    </source>
</evidence>
<evidence type="ECO:0000256" key="1">
    <source>
        <dbReference type="ARBA" id="ARBA00001936"/>
    </source>
</evidence>
<dbReference type="InterPro" id="IPR049912">
    <property type="entry name" value="CRESS_DNA_REP"/>
</dbReference>
<evidence type="ECO:0000256" key="16">
    <source>
        <dbReference type="ARBA" id="ARBA00049360"/>
    </source>
</evidence>
<comment type="function">
    <text evidence="17">Initiates and terminates the replication only of its own subviral DNA molecule. The closed circular ssDNA genome is first converted to a superhelical dsDNA. Rep binds a specific hairpin at the genome origin of replication. Introduces an endonucleolytic nick within the intergenic region of the genome, thereby initiating the rolling circle replication (RCR). Following cleavage, binds covalently to the 5'-phosphate of DNA as a tyrosyl ester. The cleavage gives rise to a free 3'-OH that serves as a primer for the cellular DNA polymerase. The polymerase synthesizes the (+) strand DNA by rolling circle mechanism. After one round of replication, a Rep-catalyzed nucleotidyl transfer reaction releases a circular single-stranded virus genome, thereby terminating the replication. Displays origin-specific DNA cleavage, nucleotidyl transferase, ATPase and helicase activities.</text>
</comment>
<dbReference type="Gene3D" id="3.40.1310.20">
    <property type="match status" value="1"/>
</dbReference>
<comment type="cofactor">
    <cofactor evidence="1">
        <name>Mn(2+)</name>
        <dbReference type="ChEBI" id="CHEBI:29035"/>
    </cofactor>
</comment>
<dbReference type="GO" id="GO:0004519">
    <property type="term" value="F:endonuclease activity"/>
    <property type="evidence" value="ECO:0007669"/>
    <property type="project" value="UniProtKB-KW"/>
</dbReference>
<dbReference type="GO" id="GO:0016779">
    <property type="term" value="F:nucleotidyltransferase activity"/>
    <property type="evidence" value="ECO:0007669"/>
    <property type="project" value="UniProtKB-KW"/>
</dbReference>
<evidence type="ECO:0000256" key="8">
    <source>
        <dbReference type="ARBA" id="ARBA00022723"/>
    </source>
</evidence>
<comment type="similarity">
    <text evidence="3">Belongs to the nanoviridea/circoviridae replication-associated protein family.</text>
</comment>
<keyword evidence="7" id="KW-0540">Nuclease</keyword>
<keyword evidence="13" id="KW-0238">DNA-binding</keyword>
<dbReference type="GO" id="GO:0016787">
    <property type="term" value="F:hydrolase activity"/>
    <property type="evidence" value="ECO:0007669"/>
    <property type="project" value="UniProtKB-KW"/>
</dbReference>
<dbReference type="GO" id="GO:0003723">
    <property type="term" value="F:RNA binding"/>
    <property type="evidence" value="ECO:0007669"/>
    <property type="project" value="InterPro"/>
</dbReference>
<dbReference type="GO" id="GO:0000166">
    <property type="term" value="F:nucleotide binding"/>
    <property type="evidence" value="ECO:0007669"/>
    <property type="project" value="UniProtKB-KW"/>
</dbReference>
<dbReference type="OrthoDB" id="9195at10239"/>
<keyword evidence="20" id="KW-1185">Reference proteome</keyword>
<dbReference type="PROSITE" id="PS52020">
    <property type="entry name" value="CRESS_DNA_REP"/>
    <property type="match status" value="1"/>
</dbReference>
<dbReference type="GO" id="GO:0042025">
    <property type="term" value="C:host cell nucleus"/>
    <property type="evidence" value="ECO:0007669"/>
    <property type="project" value="UniProtKB-SubCell"/>
</dbReference>
<sequence>MPSIKGTMWAFTLNFVGPRPNLEFGPEVQYAKWQHEKKAHDHLQGFIQMKDKNTTLKKMKMVIPGAHLELCKGSVEDNLKYCGKEDTRIDGPWEYGEVLKRGSNKRKVMERYEEDPEAMKMEDPDLYLRCNAKRLEKEYMSSDGPTRLYNWQQEVHMKLLEEPDDRTIIWVYGSNGGEGKSTFAKELIKRNYFYTPGGKSENILYLYSMDPERNVVFDIPRCNKEMINYSVIEMIKNGVFSSTKYRPVDIRVVRKRHVVVMCNEMPDTTRISHDRIFLVECN</sequence>
<dbReference type="GO" id="GO:0046872">
    <property type="term" value="F:metal ion binding"/>
    <property type="evidence" value="ECO:0007669"/>
    <property type="project" value="UniProtKB-KW"/>
</dbReference>
<evidence type="ECO:0000256" key="17">
    <source>
        <dbReference type="ARBA" id="ARBA00049943"/>
    </source>
</evidence>
<protein>
    <submittedName>
        <fullName evidence="19">Satellite replication initiator protein</fullName>
    </submittedName>
</protein>
<comment type="subcellular location">
    <subcellularLocation>
        <location evidence="2">Host nucleus</location>
    </subcellularLocation>
</comment>
<evidence type="ECO:0000313" key="20">
    <source>
        <dbReference type="Proteomes" id="UP000240834"/>
    </source>
</evidence>
<evidence type="ECO:0000256" key="12">
    <source>
        <dbReference type="ARBA" id="ARBA00023124"/>
    </source>
</evidence>
<evidence type="ECO:0000256" key="2">
    <source>
        <dbReference type="ARBA" id="ARBA00004147"/>
    </source>
</evidence>
<dbReference type="GO" id="GO:0003677">
    <property type="term" value="F:DNA binding"/>
    <property type="evidence" value="ECO:0007669"/>
    <property type="project" value="UniProtKB-KW"/>
</dbReference>
<evidence type="ECO:0000313" key="19">
    <source>
        <dbReference type="EMBL" id="ARI50291.1"/>
    </source>
</evidence>